<evidence type="ECO:0000313" key="4">
    <source>
        <dbReference type="EMBL" id="CRL02975.1"/>
    </source>
</evidence>
<dbReference type="PRINTS" id="PR00947">
    <property type="entry name" value="CUTICLE"/>
</dbReference>
<dbReference type="OrthoDB" id="7255276at2759"/>
<protein>
    <submittedName>
        <fullName evidence="4">CLUMA_CG016563, isoform A</fullName>
    </submittedName>
</protein>
<organism evidence="4 5">
    <name type="scientific">Clunio marinus</name>
    <dbReference type="NCBI Taxonomy" id="568069"/>
    <lineage>
        <taxon>Eukaryota</taxon>
        <taxon>Metazoa</taxon>
        <taxon>Ecdysozoa</taxon>
        <taxon>Arthropoda</taxon>
        <taxon>Hexapoda</taxon>
        <taxon>Insecta</taxon>
        <taxon>Pterygota</taxon>
        <taxon>Neoptera</taxon>
        <taxon>Endopterygota</taxon>
        <taxon>Diptera</taxon>
        <taxon>Nematocera</taxon>
        <taxon>Chironomoidea</taxon>
        <taxon>Chironomidae</taxon>
        <taxon>Clunio</taxon>
    </lineage>
</organism>
<dbReference type="Pfam" id="PF00379">
    <property type="entry name" value="Chitin_bind_4"/>
    <property type="match status" value="1"/>
</dbReference>
<evidence type="ECO:0000256" key="1">
    <source>
        <dbReference type="ARBA" id="ARBA00022460"/>
    </source>
</evidence>
<dbReference type="GO" id="GO:0062129">
    <property type="term" value="C:chitin-based extracellular matrix"/>
    <property type="evidence" value="ECO:0007669"/>
    <property type="project" value="TreeGrafter"/>
</dbReference>
<dbReference type="InterPro" id="IPR031311">
    <property type="entry name" value="CHIT_BIND_RR_consensus"/>
</dbReference>
<sequence>MKFIVILALVMTACLAAPVDDSSNAQILRYENDNIGIGGYRYAYETSDGVAREEEAELRNEGSENEALAVRGSITWTAPDGQVFTLNYIADENGFQPQGDHLPVAPVA</sequence>
<accession>A0A1J1IRY0</accession>
<evidence type="ECO:0000256" key="2">
    <source>
        <dbReference type="PROSITE-ProRule" id="PRU00497"/>
    </source>
</evidence>
<dbReference type="EMBL" id="CVRI01000059">
    <property type="protein sequence ID" value="CRL02975.1"/>
    <property type="molecule type" value="Genomic_DNA"/>
</dbReference>
<dbReference type="PANTHER" id="PTHR10380:SF218">
    <property type="entry name" value="ADULT CUTICLE PROTEIN 65AA-RELATED"/>
    <property type="match status" value="1"/>
</dbReference>
<dbReference type="PROSITE" id="PS51155">
    <property type="entry name" value="CHIT_BIND_RR_2"/>
    <property type="match status" value="1"/>
</dbReference>
<keyword evidence="3" id="KW-0732">Signal</keyword>
<dbReference type="PANTHER" id="PTHR10380">
    <property type="entry name" value="CUTICLE PROTEIN"/>
    <property type="match status" value="1"/>
</dbReference>
<dbReference type="Proteomes" id="UP000183832">
    <property type="component" value="Unassembled WGS sequence"/>
</dbReference>
<dbReference type="InterPro" id="IPR050468">
    <property type="entry name" value="Cuticle_Struct_Prot"/>
</dbReference>
<dbReference type="PROSITE" id="PS00233">
    <property type="entry name" value="CHIT_BIND_RR_1"/>
    <property type="match status" value="1"/>
</dbReference>
<dbReference type="InterPro" id="IPR000618">
    <property type="entry name" value="Insect_cuticle"/>
</dbReference>
<keyword evidence="1 2" id="KW-0193">Cuticle</keyword>
<feature type="signal peptide" evidence="3">
    <location>
        <begin position="1"/>
        <end position="16"/>
    </location>
</feature>
<evidence type="ECO:0000313" key="5">
    <source>
        <dbReference type="Proteomes" id="UP000183832"/>
    </source>
</evidence>
<dbReference type="STRING" id="568069.A0A1J1IRY0"/>
<dbReference type="AlphaFoldDB" id="A0A1J1IRY0"/>
<feature type="chain" id="PRO_5012158980" evidence="3">
    <location>
        <begin position="17"/>
        <end position="108"/>
    </location>
</feature>
<gene>
    <name evidence="4" type="ORF">CLUMA_CG016563</name>
</gene>
<reference evidence="4 5" key="1">
    <citation type="submission" date="2015-04" db="EMBL/GenBank/DDBJ databases">
        <authorList>
            <person name="Syromyatnikov M.Y."/>
            <person name="Popov V.N."/>
        </authorList>
    </citation>
    <scope>NUCLEOTIDE SEQUENCE [LARGE SCALE GENOMIC DNA]</scope>
</reference>
<evidence type="ECO:0000256" key="3">
    <source>
        <dbReference type="SAM" id="SignalP"/>
    </source>
</evidence>
<keyword evidence="5" id="KW-1185">Reference proteome</keyword>
<dbReference type="GO" id="GO:0008010">
    <property type="term" value="F:structural constituent of chitin-based larval cuticle"/>
    <property type="evidence" value="ECO:0007669"/>
    <property type="project" value="TreeGrafter"/>
</dbReference>
<name>A0A1J1IRY0_9DIPT</name>
<proteinExistence type="predicted"/>